<organism evidence="2 3">
    <name type="scientific">Caballeronia arvi</name>
    <dbReference type="NCBI Taxonomy" id="1777135"/>
    <lineage>
        <taxon>Bacteria</taxon>
        <taxon>Pseudomonadati</taxon>
        <taxon>Pseudomonadota</taxon>
        <taxon>Betaproteobacteria</taxon>
        <taxon>Burkholderiales</taxon>
        <taxon>Burkholderiaceae</taxon>
        <taxon>Caballeronia</taxon>
    </lineage>
</organism>
<name>A0A158L5Q2_9BURK</name>
<evidence type="ECO:0000256" key="1">
    <source>
        <dbReference type="SAM" id="MobiDB-lite"/>
    </source>
</evidence>
<evidence type="ECO:0000313" key="3">
    <source>
        <dbReference type="Proteomes" id="UP000055019"/>
    </source>
</evidence>
<keyword evidence="3" id="KW-1185">Reference proteome</keyword>
<gene>
    <name evidence="2" type="ORF">AWB74_08516</name>
</gene>
<dbReference type="RefSeq" id="WP_061152560.1">
    <property type="nucleotide sequence ID" value="NZ_FCOM02000125.1"/>
</dbReference>
<dbReference type="AlphaFoldDB" id="A0A158L5Q2"/>
<reference evidence="2" key="1">
    <citation type="submission" date="2016-01" db="EMBL/GenBank/DDBJ databases">
        <authorList>
            <person name="Peeters C."/>
        </authorList>
    </citation>
    <scope>NUCLEOTIDE SEQUENCE [LARGE SCALE GENOMIC DNA]</scope>
    <source>
        <strain evidence="2">LMG 29317</strain>
    </source>
</reference>
<comment type="caution">
    <text evidence="2">The sequence shown here is derived from an EMBL/GenBank/DDBJ whole genome shotgun (WGS) entry which is preliminary data.</text>
</comment>
<dbReference type="EMBL" id="FCOM02000125">
    <property type="protein sequence ID" value="SAL88339.1"/>
    <property type="molecule type" value="Genomic_DNA"/>
</dbReference>
<proteinExistence type="predicted"/>
<protein>
    <recommendedName>
        <fullName evidence="4">Transposon Tn7 transposition protein TnsC</fullName>
    </recommendedName>
</protein>
<evidence type="ECO:0008006" key="4">
    <source>
        <dbReference type="Google" id="ProtNLM"/>
    </source>
</evidence>
<sequence length="491" mass="55548">MSETSFSDVEDLASDSRQVLVTSVQGELLKHSPYELANASPLATIARYFNVATELPELIEVPSPDWVMKRLQNRCAPKDQSLWFAGENKKIDALAAFADGFTVMEEHVQFAIVVTAAVAEHARLKRSNPRYERLLYALPYVMNKAQALPARRNFDLLDGRSFVLRGVKHSGRSAFLRRLCAMYGPPFSVEPNLPDAPPTLWYFPTLTVKLGECRSVDDVIASMRHTFIAEIKDPTEAQKGMFRSLERQHAQHAAIAACILLNVGLFILDGADIEHLGDDFESILSFAIKLKSYGIPVLLSCTEAFHRRASLSPSRVVNALSGRVLTLRPLGPPEDLQDDLLPPDASRKVDGEDDDDEDRRVMLGEWVSFCLFFWLQGLFGERRPMPKDLPRWTYGICLGRIAWLAAGFKALHERLVFNPDIQIDEEFVTEVFVEQLAHCEDVRYALRMSQTEQRVSEHDFIRFMDHFPANAAEKFKLVQTLTVAPKTRARR</sequence>
<accession>A0A158L5Q2</accession>
<evidence type="ECO:0000313" key="2">
    <source>
        <dbReference type="EMBL" id="SAL88339.1"/>
    </source>
</evidence>
<dbReference type="OrthoDB" id="9125449at2"/>
<dbReference type="Proteomes" id="UP000055019">
    <property type="component" value="Unassembled WGS sequence"/>
</dbReference>
<feature type="region of interest" description="Disordered" evidence="1">
    <location>
        <begin position="329"/>
        <end position="356"/>
    </location>
</feature>